<proteinExistence type="predicted"/>
<organism evidence="1 2">
    <name type="scientific">Rangifer tarandus platyrhynchus</name>
    <name type="common">Svalbard reindeer</name>
    <dbReference type="NCBI Taxonomy" id="3082113"/>
    <lineage>
        <taxon>Eukaryota</taxon>
        <taxon>Metazoa</taxon>
        <taxon>Chordata</taxon>
        <taxon>Craniata</taxon>
        <taxon>Vertebrata</taxon>
        <taxon>Euteleostomi</taxon>
        <taxon>Mammalia</taxon>
        <taxon>Eutheria</taxon>
        <taxon>Laurasiatheria</taxon>
        <taxon>Artiodactyla</taxon>
        <taxon>Ruminantia</taxon>
        <taxon>Pecora</taxon>
        <taxon>Cervidae</taxon>
        <taxon>Odocoileinae</taxon>
        <taxon>Rangifer</taxon>
    </lineage>
</organism>
<dbReference type="EMBL" id="OX596107">
    <property type="protein sequence ID" value="CAN0207792.1"/>
    <property type="molecule type" value="Genomic_DNA"/>
</dbReference>
<reference evidence="1" key="2">
    <citation type="submission" date="2025-03" db="EMBL/GenBank/DDBJ databases">
        <authorList>
            <consortium name="ELIXIR-Norway"/>
            <consortium name="Elixir Norway"/>
        </authorList>
    </citation>
    <scope>NUCLEOTIDE SEQUENCE</scope>
</reference>
<name>A0AC59Z448_RANTA</name>
<evidence type="ECO:0000313" key="1">
    <source>
        <dbReference type="EMBL" id="CAN0207792.1"/>
    </source>
</evidence>
<sequence>MHLKIACSLLTSLPPLRGSQNTSALASRSFCNHLWRGLASFHSTRVAIAFLCRVTRTG</sequence>
<accession>A0AC59Z448</accession>
<evidence type="ECO:0000313" key="2">
    <source>
        <dbReference type="Proteomes" id="UP001162501"/>
    </source>
</evidence>
<protein>
    <submittedName>
        <fullName evidence="1">Uncharacterized protein</fullName>
    </submittedName>
</protein>
<gene>
    <name evidence="1" type="ORF">MRATA1EN22A_LOCUS13672</name>
</gene>
<reference evidence="1" key="1">
    <citation type="submission" date="2023-05" db="EMBL/GenBank/DDBJ databases">
        <authorList>
            <consortium name="ELIXIR-Norway"/>
        </authorList>
    </citation>
    <scope>NUCLEOTIDE SEQUENCE</scope>
</reference>
<dbReference type="Proteomes" id="UP001162501">
    <property type="component" value="Chromosome 23"/>
</dbReference>